<evidence type="ECO:0000313" key="2">
    <source>
        <dbReference type="EMBL" id="MBD8019099.1"/>
    </source>
</evidence>
<reference evidence="2 3" key="1">
    <citation type="submission" date="2020-08" db="EMBL/GenBank/DDBJ databases">
        <title>A Genomic Blueprint of the Chicken Gut Microbiome.</title>
        <authorList>
            <person name="Gilroy R."/>
            <person name="Ravi A."/>
            <person name="Getino M."/>
            <person name="Pursley I."/>
            <person name="Horton D.L."/>
            <person name="Alikhan N.-F."/>
            <person name="Baker D."/>
            <person name="Gharbi K."/>
            <person name="Hall N."/>
            <person name="Watson M."/>
            <person name="Adriaenssens E.M."/>
            <person name="Foster-Nyarko E."/>
            <person name="Jarju S."/>
            <person name="Secka A."/>
            <person name="Antonio M."/>
            <person name="Oren A."/>
            <person name="Chaudhuri R."/>
            <person name="La Ragione R.M."/>
            <person name="Hildebrand F."/>
            <person name="Pallen M.J."/>
        </authorList>
    </citation>
    <scope>NUCLEOTIDE SEQUENCE [LARGE SCALE GENOMIC DNA]</scope>
    <source>
        <strain evidence="2 3">Sa1CVA4</strain>
    </source>
</reference>
<feature type="domain" description="DUF7684" evidence="1">
    <location>
        <begin position="28"/>
        <end position="130"/>
    </location>
</feature>
<dbReference type="RefSeq" id="WP_251834295.1">
    <property type="nucleotide sequence ID" value="NZ_JACSPS010000007.1"/>
</dbReference>
<proteinExistence type="predicted"/>
<sequence>MNINDREIITVKYTTEQNWIKNVPQSNWLCILVDNDRQRNYLDEVISKIINNDVCYVCTVGQSCEKTHDLMDEEIVFREVDIEKLYLPNHHIMTTWHTDFDEGIWFAIFAAHHEEVSIDKIVVLDMTDGNELNRIDKILTDLKVNR</sequence>
<organism evidence="2 3">
    <name type="scientific">Kaistella pullorum</name>
    <dbReference type="NCBI Taxonomy" id="2763074"/>
    <lineage>
        <taxon>Bacteria</taxon>
        <taxon>Pseudomonadati</taxon>
        <taxon>Bacteroidota</taxon>
        <taxon>Flavobacteriia</taxon>
        <taxon>Flavobacteriales</taxon>
        <taxon>Weeksellaceae</taxon>
        <taxon>Chryseobacterium group</taxon>
        <taxon>Kaistella</taxon>
    </lineage>
</organism>
<protein>
    <recommendedName>
        <fullName evidence="1">DUF7684 domain-containing protein</fullName>
    </recommendedName>
</protein>
<dbReference type="InterPro" id="IPR056101">
    <property type="entry name" value="DUF7684"/>
</dbReference>
<comment type="caution">
    <text evidence="2">The sequence shown here is derived from an EMBL/GenBank/DDBJ whole genome shotgun (WGS) entry which is preliminary data.</text>
</comment>
<dbReference type="Proteomes" id="UP000626242">
    <property type="component" value="Unassembled WGS sequence"/>
</dbReference>
<accession>A0ABR8WPW3</accession>
<dbReference type="EMBL" id="JACSPS010000007">
    <property type="protein sequence ID" value="MBD8019099.1"/>
    <property type="molecule type" value="Genomic_DNA"/>
</dbReference>
<gene>
    <name evidence="2" type="ORF">H9628_11510</name>
</gene>
<keyword evidence="3" id="KW-1185">Reference proteome</keyword>
<evidence type="ECO:0000313" key="3">
    <source>
        <dbReference type="Proteomes" id="UP000626242"/>
    </source>
</evidence>
<name>A0ABR8WPW3_9FLAO</name>
<evidence type="ECO:0000259" key="1">
    <source>
        <dbReference type="Pfam" id="PF24733"/>
    </source>
</evidence>
<dbReference type="Pfam" id="PF24733">
    <property type="entry name" value="DUF7684"/>
    <property type="match status" value="1"/>
</dbReference>